<feature type="non-terminal residue" evidence="2">
    <location>
        <position position="1"/>
    </location>
</feature>
<feature type="signal peptide" evidence="1">
    <location>
        <begin position="1"/>
        <end position="29"/>
    </location>
</feature>
<organism evidence="2 3">
    <name type="scientific">Meganyctiphanes norvegica</name>
    <name type="common">Northern krill</name>
    <name type="synonym">Thysanopoda norvegica</name>
    <dbReference type="NCBI Taxonomy" id="48144"/>
    <lineage>
        <taxon>Eukaryota</taxon>
        <taxon>Metazoa</taxon>
        <taxon>Ecdysozoa</taxon>
        <taxon>Arthropoda</taxon>
        <taxon>Crustacea</taxon>
        <taxon>Multicrustacea</taxon>
        <taxon>Malacostraca</taxon>
        <taxon>Eumalacostraca</taxon>
        <taxon>Eucarida</taxon>
        <taxon>Euphausiacea</taxon>
        <taxon>Euphausiidae</taxon>
        <taxon>Meganyctiphanes</taxon>
    </lineage>
</organism>
<proteinExistence type="predicted"/>
<evidence type="ECO:0000313" key="2">
    <source>
        <dbReference type="EMBL" id="CAL4059559.1"/>
    </source>
</evidence>
<keyword evidence="1" id="KW-0732">Signal</keyword>
<dbReference type="Proteomes" id="UP001497623">
    <property type="component" value="Unassembled WGS sequence"/>
</dbReference>
<feature type="chain" id="PRO_5043785772" evidence="1">
    <location>
        <begin position="30"/>
        <end position="118"/>
    </location>
</feature>
<keyword evidence="3" id="KW-1185">Reference proteome</keyword>
<accession>A0AAV2PHJ4</accession>
<dbReference type="EMBL" id="CAXKWB010000159">
    <property type="protein sequence ID" value="CAL4059559.1"/>
    <property type="molecule type" value="Genomic_DNA"/>
</dbReference>
<evidence type="ECO:0000313" key="3">
    <source>
        <dbReference type="Proteomes" id="UP001497623"/>
    </source>
</evidence>
<protein>
    <submittedName>
        <fullName evidence="2">Uncharacterized protein</fullName>
    </submittedName>
</protein>
<comment type="caution">
    <text evidence="2">The sequence shown here is derived from an EMBL/GenBank/DDBJ whole genome shotgun (WGS) entry which is preliminary data.</text>
</comment>
<sequence>QVRLSATMKSSVFMCGLVLVLTLVHTGDGYKCYTCVGCDEVEDDTPTTEGKSCMKTTNEILGKKVVSRGPLPAEAEDTCSDVAGQQICNCNRDYCNGAFINTALLLPLIGLTSMHLLL</sequence>
<reference evidence="2 3" key="1">
    <citation type="submission" date="2024-05" db="EMBL/GenBank/DDBJ databases">
        <authorList>
            <person name="Wallberg A."/>
        </authorList>
    </citation>
    <scope>NUCLEOTIDE SEQUENCE [LARGE SCALE GENOMIC DNA]</scope>
</reference>
<name>A0AAV2PHJ4_MEGNR</name>
<gene>
    <name evidence="2" type="ORF">MNOR_LOCUS681</name>
</gene>
<dbReference type="AlphaFoldDB" id="A0AAV2PHJ4"/>
<evidence type="ECO:0000256" key="1">
    <source>
        <dbReference type="SAM" id="SignalP"/>
    </source>
</evidence>